<sequence length="63" mass="7264">MNERRYRDCVVVYSRIRASKCDALRTVNQPFISLASSLFQQSHYDSWLAAGFLSKAYKCVKNA</sequence>
<proteinExistence type="predicted"/>
<dbReference type="EMBL" id="CVRI01000058">
    <property type="protein sequence ID" value="CRL02806.1"/>
    <property type="molecule type" value="Genomic_DNA"/>
</dbReference>
<name>A0A1J1IUJ6_9DIPT</name>
<accession>A0A1J1IUJ6</accession>
<reference evidence="1 2" key="1">
    <citation type="submission" date="2015-04" db="EMBL/GenBank/DDBJ databases">
        <authorList>
            <person name="Syromyatnikov M.Y."/>
            <person name="Popov V.N."/>
        </authorList>
    </citation>
    <scope>NUCLEOTIDE SEQUENCE [LARGE SCALE GENOMIC DNA]</scope>
</reference>
<evidence type="ECO:0000313" key="1">
    <source>
        <dbReference type="EMBL" id="CRL02806.1"/>
    </source>
</evidence>
<dbReference type="AlphaFoldDB" id="A0A1J1IUJ6"/>
<organism evidence="1 2">
    <name type="scientific">Clunio marinus</name>
    <dbReference type="NCBI Taxonomy" id="568069"/>
    <lineage>
        <taxon>Eukaryota</taxon>
        <taxon>Metazoa</taxon>
        <taxon>Ecdysozoa</taxon>
        <taxon>Arthropoda</taxon>
        <taxon>Hexapoda</taxon>
        <taxon>Insecta</taxon>
        <taxon>Pterygota</taxon>
        <taxon>Neoptera</taxon>
        <taxon>Endopterygota</taxon>
        <taxon>Diptera</taxon>
        <taxon>Nematocera</taxon>
        <taxon>Chironomoidea</taxon>
        <taxon>Chironomidae</taxon>
        <taxon>Clunio</taxon>
    </lineage>
</organism>
<keyword evidence="2" id="KW-1185">Reference proteome</keyword>
<evidence type="ECO:0000313" key="2">
    <source>
        <dbReference type="Proteomes" id="UP000183832"/>
    </source>
</evidence>
<gene>
    <name evidence="1" type="ORF">CLUMA_CG015992</name>
</gene>
<protein>
    <submittedName>
        <fullName evidence="1">CLUMA_CG015992, isoform A</fullName>
    </submittedName>
</protein>
<dbReference type="Proteomes" id="UP000183832">
    <property type="component" value="Unassembled WGS sequence"/>
</dbReference>